<proteinExistence type="predicted"/>
<gene>
    <name evidence="2" type="ORF">F9K24_22025</name>
</gene>
<comment type="caution">
    <text evidence="2">The sequence shown here is derived from an EMBL/GenBank/DDBJ whole genome shotgun (WGS) entry which is preliminary data.</text>
</comment>
<evidence type="ECO:0000256" key="1">
    <source>
        <dbReference type="SAM" id="SignalP"/>
    </source>
</evidence>
<protein>
    <submittedName>
        <fullName evidence="2">Uncharacterized protein</fullName>
    </submittedName>
</protein>
<dbReference type="AlphaFoldDB" id="A0A833GWP7"/>
<keyword evidence="1" id="KW-0732">Signal</keyword>
<dbReference type="Proteomes" id="UP000460298">
    <property type="component" value="Unassembled WGS sequence"/>
</dbReference>
<evidence type="ECO:0000313" key="2">
    <source>
        <dbReference type="EMBL" id="KAB2928350.1"/>
    </source>
</evidence>
<reference evidence="2 3" key="1">
    <citation type="submission" date="2019-10" db="EMBL/GenBank/DDBJ databases">
        <title>Extracellular Electron Transfer in a Candidatus Methanoperedens spp. Enrichment Culture.</title>
        <authorList>
            <person name="Berger S."/>
            <person name="Rangel Shaw D."/>
            <person name="Berben T."/>
            <person name="In 'T Zandt M."/>
            <person name="Frank J."/>
            <person name="Reimann J."/>
            <person name="Jetten M.S.M."/>
            <person name="Welte C.U."/>
        </authorList>
    </citation>
    <scope>NUCLEOTIDE SEQUENCE [LARGE SCALE GENOMIC DNA]</scope>
    <source>
        <strain evidence="2">SB12</strain>
    </source>
</reference>
<name>A0A833GWP7_9LEPT</name>
<feature type="signal peptide" evidence="1">
    <location>
        <begin position="1"/>
        <end position="27"/>
    </location>
</feature>
<evidence type="ECO:0000313" key="3">
    <source>
        <dbReference type="Proteomes" id="UP000460298"/>
    </source>
</evidence>
<feature type="chain" id="PRO_5032883784" evidence="1">
    <location>
        <begin position="28"/>
        <end position="270"/>
    </location>
</feature>
<organism evidence="2 3">
    <name type="scientific">Leptonema illini</name>
    <dbReference type="NCBI Taxonomy" id="183"/>
    <lineage>
        <taxon>Bacteria</taxon>
        <taxon>Pseudomonadati</taxon>
        <taxon>Spirochaetota</taxon>
        <taxon>Spirochaetia</taxon>
        <taxon>Leptospirales</taxon>
        <taxon>Leptospiraceae</taxon>
        <taxon>Leptonema</taxon>
    </lineage>
</organism>
<dbReference type="EMBL" id="WBUI01000052">
    <property type="protein sequence ID" value="KAB2928350.1"/>
    <property type="molecule type" value="Genomic_DNA"/>
</dbReference>
<accession>A0A833GWP7</accession>
<sequence length="270" mass="31323">MINYCWRYLKGCLVFSFVIVCFSNLDAREKEGEKEFFQLIEQRRIWLEKNGQLLAEVTTDQRGSSQFDRLELSDGSYFLFSGTTEYNGIMIVNKNRCSSVRGEPCSVVDLLKTDYLVPVYIFTGSFFSARGRDTEMQSEESADAGPIVVNPWPVIEHKQSYSMRIDPLSWFLILGCSSVSMQINCEAARREGEQRRGNYFYIQSDGIGRIVQVDEYWGNHLIERQRFFYDSSASLMDQFALEYREARGHYSLLYVFDPLGNRGRHALFGY</sequence>